<dbReference type="RefSeq" id="WP_425556035.1">
    <property type="nucleotide sequence ID" value="NZ_BAAALF010000053.1"/>
</dbReference>
<evidence type="ECO:0000313" key="3">
    <source>
        <dbReference type="Proteomes" id="UP001500037"/>
    </source>
</evidence>
<organism evidence="2 3">
    <name type="scientific">Kitasatospora nipponensis</name>
    <dbReference type="NCBI Taxonomy" id="258049"/>
    <lineage>
        <taxon>Bacteria</taxon>
        <taxon>Bacillati</taxon>
        <taxon>Actinomycetota</taxon>
        <taxon>Actinomycetes</taxon>
        <taxon>Kitasatosporales</taxon>
        <taxon>Streptomycetaceae</taxon>
        <taxon>Kitasatospora</taxon>
    </lineage>
</organism>
<sequence length="150" mass="16852">MLKTLAGKHRSTMTKMAAKHKARIDTPGGPRVCFEARIERKNRKPLVARFGGIPLRQQRSAKVVDRRPVWVDYPQKELITRLLADTCEVCGATGDVQVHHVRALADLARAGWPPSDWARVMLDRRRKTLVACTACHDRIHEARTAGSLTP</sequence>
<evidence type="ECO:0000259" key="1">
    <source>
        <dbReference type="Pfam" id="PF21368"/>
    </source>
</evidence>
<feature type="domain" description="AI2M/AI1M-like HNH endonuclease" evidence="1">
    <location>
        <begin position="87"/>
        <end position="136"/>
    </location>
</feature>
<dbReference type="InterPro" id="IPR049030">
    <property type="entry name" value="AI2M-like_HNH"/>
</dbReference>
<reference evidence="2 3" key="1">
    <citation type="journal article" date="2019" name="Int. J. Syst. Evol. Microbiol.">
        <title>The Global Catalogue of Microorganisms (GCM) 10K type strain sequencing project: providing services to taxonomists for standard genome sequencing and annotation.</title>
        <authorList>
            <consortium name="The Broad Institute Genomics Platform"/>
            <consortium name="The Broad Institute Genome Sequencing Center for Infectious Disease"/>
            <person name="Wu L."/>
            <person name="Ma J."/>
        </authorList>
    </citation>
    <scope>NUCLEOTIDE SEQUENCE [LARGE SCALE GENOMIC DNA]</scope>
    <source>
        <strain evidence="2 3">JCM 13004</strain>
    </source>
</reference>
<accession>A0ABN1WBK4</accession>
<keyword evidence="3" id="KW-1185">Reference proteome</keyword>
<dbReference type="Pfam" id="PF21368">
    <property type="entry name" value="AI2M-like_HNH"/>
    <property type="match status" value="1"/>
</dbReference>
<name>A0ABN1WBK4_9ACTN</name>
<gene>
    <name evidence="2" type="ORF">GCM10009665_34320</name>
</gene>
<dbReference type="EMBL" id="BAAALF010000053">
    <property type="protein sequence ID" value="GAA1240588.1"/>
    <property type="molecule type" value="Genomic_DNA"/>
</dbReference>
<evidence type="ECO:0000313" key="2">
    <source>
        <dbReference type="EMBL" id="GAA1240588.1"/>
    </source>
</evidence>
<comment type="caution">
    <text evidence="2">The sequence shown here is derived from an EMBL/GenBank/DDBJ whole genome shotgun (WGS) entry which is preliminary data.</text>
</comment>
<dbReference type="Proteomes" id="UP001500037">
    <property type="component" value="Unassembled WGS sequence"/>
</dbReference>
<proteinExistence type="predicted"/>
<protein>
    <recommendedName>
        <fullName evidence="1">AI2M/AI1M-like HNH endonuclease domain-containing protein</fullName>
    </recommendedName>
</protein>